<dbReference type="AlphaFoldDB" id="A0A9D1EIT5"/>
<evidence type="ECO:0000259" key="3">
    <source>
        <dbReference type="Pfam" id="PF13203"/>
    </source>
</evidence>
<dbReference type="InterPro" id="IPR025154">
    <property type="entry name" value="Put_metallopeptidase_dom"/>
</dbReference>
<gene>
    <name evidence="4" type="ORF">IAB98_03840</name>
</gene>
<dbReference type="Pfam" id="PF09967">
    <property type="entry name" value="DUF2201"/>
    <property type="match status" value="1"/>
</dbReference>
<feature type="region of interest" description="Disordered" evidence="1">
    <location>
        <begin position="191"/>
        <end position="210"/>
    </location>
</feature>
<dbReference type="InterPro" id="IPR018698">
    <property type="entry name" value="VWA-like_dom"/>
</dbReference>
<evidence type="ECO:0008006" key="6">
    <source>
        <dbReference type="Google" id="ProtNLM"/>
    </source>
</evidence>
<evidence type="ECO:0000313" key="5">
    <source>
        <dbReference type="Proteomes" id="UP000886841"/>
    </source>
</evidence>
<reference evidence="4" key="2">
    <citation type="journal article" date="2021" name="PeerJ">
        <title>Extensive microbial diversity within the chicken gut microbiome revealed by metagenomics and culture.</title>
        <authorList>
            <person name="Gilroy R."/>
            <person name="Ravi A."/>
            <person name="Getino M."/>
            <person name="Pursley I."/>
            <person name="Horton D.L."/>
            <person name="Alikhan N.F."/>
            <person name="Baker D."/>
            <person name="Gharbi K."/>
            <person name="Hall N."/>
            <person name="Watson M."/>
            <person name="Adriaenssens E.M."/>
            <person name="Foster-Nyarko E."/>
            <person name="Jarju S."/>
            <person name="Secka A."/>
            <person name="Antonio M."/>
            <person name="Oren A."/>
            <person name="Chaudhuri R.R."/>
            <person name="La Ragione R."/>
            <person name="Hildebrand F."/>
            <person name="Pallen M.J."/>
        </authorList>
    </citation>
    <scope>NUCLEOTIDE SEQUENCE</scope>
    <source>
        <strain evidence="4">ChiSxjej1B13-7041</strain>
    </source>
</reference>
<evidence type="ECO:0000259" key="2">
    <source>
        <dbReference type="Pfam" id="PF09967"/>
    </source>
</evidence>
<sequence length="414" mass="48634">MDKRERLGIRVLQSCRNGLYRRMPFLDGAFAGVRYEASPCTETIATQGDVFYFCPAFLLKAYGESPSRIRRGFLHMLIHCLYLHPFLRQGQPKELWDLACDLAAERTLGEAWPQEVEERCRREELLRELGEARSAQQICRRLEEGAFAGRLQELRELFSFDDHGLWGRDPHQAAGARRKWEKLAAYTSRQAGEARHRAGSQKGHQQEELEEISRGRYDYRKFLRRFTVPREEVELDLESFDYIFYHLGLERYGNMPLIEPLEYREVNRLEELVIAIDTSSSCSQQVVRRFLEETYEILSSRENFFRKMKVYLIQCDCCIQDVAVIHSEEEWKSRSRDIRIQGRGGTDFCPVFRYVEQLRQEKELTNLRALIYFTDGDGVYPRSGPDYETAFVFVEKTEKMELVPPWATRLLAEA</sequence>
<dbReference type="Pfam" id="PF13203">
    <property type="entry name" value="DUF2201_N"/>
    <property type="match status" value="1"/>
</dbReference>
<evidence type="ECO:0000256" key="1">
    <source>
        <dbReference type="SAM" id="MobiDB-lite"/>
    </source>
</evidence>
<dbReference type="EMBL" id="DVHU01000032">
    <property type="protein sequence ID" value="HIR92541.1"/>
    <property type="molecule type" value="Genomic_DNA"/>
</dbReference>
<reference evidence="4" key="1">
    <citation type="submission" date="2020-10" db="EMBL/GenBank/DDBJ databases">
        <authorList>
            <person name="Gilroy R."/>
        </authorList>
    </citation>
    <scope>NUCLEOTIDE SEQUENCE</scope>
    <source>
        <strain evidence="4">ChiSxjej1B13-7041</strain>
    </source>
</reference>
<proteinExistence type="predicted"/>
<feature type="domain" description="Putative metallopeptidase" evidence="3">
    <location>
        <begin position="17"/>
        <end position="221"/>
    </location>
</feature>
<dbReference type="Proteomes" id="UP000886841">
    <property type="component" value="Unassembled WGS sequence"/>
</dbReference>
<evidence type="ECO:0000313" key="4">
    <source>
        <dbReference type="EMBL" id="HIR92541.1"/>
    </source>
</evidence>
<dbReference type="PANTHER" id="PTHR38730">
    <property type="entry name" value="SLL7028 PROTEIN"/>
    <property type="match status" value="1"/>
</dbReference>
<accession>A0A9D1EIT5</accession>
<protein>
    <recommendedName>
        <fullName evidence="6">VWA-like domain-containing protein</fullName>
    </recommendedName>
</protein>
<organism evidence="4 5">
    <name type="scientific">Candidatus Egerieimonas intestinavium</name>
    <dbReference type="NCBI Taxonomy" id="2840777"/>
    <lineage>
        <taxon>Bacteria</taxon>
        <taxon>Bacillati</taxon>
        <taxon>Bacillota</taxon>
        <taxon>Clostridia</taxon>
        <taxon>Lachnospirales</taxon>
        <taxon>Lachnospiraceae</taxon>
        <taxon>Lachnospiraceae incertae sedis</taxon>
        <taxon>Candidatus Egerieimonas</taxon>
    </lineage>
</organism>
<dbReference type="PANTHER" id="PTHR38730:SF1">
    <property type="entry name" value="SLL7028 PROTEIN"/>
    <property type="match status" value="1"/>
</dbReference>
<comment type="caution">
    <text evidence="4">The sequence shown here is derived from an EMBL/GenBank/DDBJ whole genome shotgun (WGS) entry which is preliminary data.</text>
</comment>
<name>A0A9D1EIT5_9FIRM</name>
<feature type="domain" description="VWA-like" evidence="2">
    <location>
        <begin position="272"/>
        <end position="410"/>
    </location>
</feature>